<dbReference type="Gene3D" id="1.20.141.10">
    <property type="entry name" value="Chitosanase, subunit A, domain 1"/>
    <property type="match status" value="1"/>
</dbReference>
<organism evidence="3">
    <name type="scientific">uncultured Caudovirales phage</name>
    <dbReference type="NCBI Taxonomy" id="2100421"/>
    <lineage>
        <taxon>Viruses</taxon>
        <taxon>Duplodnaviria</taxon>
        <taxon>Heunggongvirae</taxon>
        <taxon>Uroviricota</taxon>
        <taxon>Caudoviricetes</taxon>
        <taxon>Peduoviridae</taxon>
        <taxon>Maltschvirus</taxon>
        <taxon>Maltschvirus maltsch</taxon>
    </lineage>
</organism>
<protein>
    <submittedName>
        <fullName evidence="3">ZliS Lysozyme family protein</fullName>
    </submittedName>
</protein>
<proteinExistence type="predicted"/>
<dbReference type="InterPro" id="IPR008565">
    <property type="entry name" value="TtsA-like_GH18_dom"/>
</dbReference>
<feature type="domain" description="TtsA-like Glycoside hydrolase family 108" evidence="1">
    <location>
        <begin position="10"/>
        <end position="101"/>
    </location>
</feature>
<evidence type="ECO:0000259" key="1">
    <source>
        <dbReference type="Pfam" id="PF05838"/>
    </source>
</evidence>
<dbReference type="InterPro" id="IPR023346">
    <property type="entry name" value="Lysozyme-like_dom_sf"/>
</dbReference>
<name>A0A6J5KX59_9CAUD</name>
<dbReference type="SUPFAM" id="SSF53955">
    <property type="entry name" value="Lysozyme-like"/>
    <property type="match status" value="1"/>
</dbReference>
<feature type="domain" description="Peptidoglycan binding" evidence="2">
    <location>
        <begin position="105"/>
        <end position="165"/>
    </location>
</feature>
<evidence type="ECO:0000259" key="2">
    <source>
        <dbReference type="Pfam" id="PF09374"/>
    </source>
</evidence>
<reference evidence="3" key="1">
    <citation type="submission" date="2020-04" db="EMBL/GenBank/DDBJ databases">
        <authorList>
            <person name="Chiriac C."/>
            <person name="Salcher M."/>
            <person name="Ghai R."/>
            <person name="Kavagutti S V."/>
        </authorList>
    </citation>
    <scope>NUCLEOTIDE SEQUENCE</scope>
</reference>
<dbReference type="Pfam" id="PF05838">
    <property type="entry name" value="Glyco_hydro_108"/>
    <property type="match status" value="1"/>
</dbReference>
<dbReference type="InterPro" id="IPR018537">
    <property type="entry name" value="Peptidoglycan-bd_3"/>
</dbReference>
<sequence>MISNFEQSLNLVLKSEGGFQSDPRDSGNRLADGRPGCTNLGVTQAAYEFYLKRRVTWDEMRALNRETVKPFYKDGYWDPCMCSYLPIGVDYLVFDIAVNGGDNRAERLLQETVGAVVDGQIGVKTLAAVATFDPEALIIKFSQVKAEWYKSIHNATYEQGWLNRVAEVQANALAML</sequence>
<dbReference type="CDD" id="cd13926">
    <property type="entry name" value="N-acetylmuramidase_GH108"/>
    <property type="match status" value="1"/>
</dbReference>
<evidence type="ECO:0000313" key="3">
    <source>
        <dbReference type="EMBL" id="CAB4125656.1"/>
    </source>
</evidence>
<accession>A0A6J5KX59</accession>
<gene>
    <name evidence="3" type="ORF">UFOVP58_193</name>
</gene>
<dbReference type="Pfam" id="PF09374">
    <property type="entry name" value="PG_binding_3"/>
    <property type="match status" value="1"/>
</dbReference>
<dbReference type="EMBL" id="LR796186">
    <property type="protein sequence ID" value="CAB4125656.1"/>
    <property type="molecule type" value="Genomic_DNA"/>
</dbReference>